<evidence type="ECO:0000256" key="2">
    <source>
        <dbReference type="SAM" id="MobiDB-lite"/>
    </source>
</evidence>
<sequence length="825" mass="93782">MPPKKKLTLKRPGSEESTGRRPSSSHNHGMTVNGSVSKVSAAVLQKRREGRLRAMERLQTKLDELGIRRTDEENQLAFSSIPTVQLINQKNYYTDYLKKDEQFRMVRQMKERVFESRLAKKKKQNSDKVKNQDIITRLKHSPSVSSNISSAVNSSGTEDEDDDDNEVLGEKVLILHPGSENIRIGLSTDVDPKIIKNVVAYKLPEGESADRSEVLDPIRDLNDEDHLQFNDQNYQKNKKIITSSFKERMRYYKRRIMPNSHESCSNYNRRVEPEIVPDHNDIHRIDYLRAEDVTEGYVVGDDVFRLNDSSKWLIRSPFLARGFNDRDLAYESPAEILGDIELLLTETLKKEFGVANKKELNSYSCIFVIPNMYHKGYVESMVQFLLNTMGFHQISLIEEGLAATFGAGISTGCVVDIGAATTKVCCVEEGIIIPNSQIVLNYGSNDVTRFFMKNLLLQHFPYRSINLNDLNDWELANELKRNFCTFNDANVAVQAFSFVKRRPGNDAEKFQFKVFDEVMVSPMGLFYPDALLDRSDTVDSRNHGGVVLGKLSPKKIIRKRGLFHNRAGIFEGLENDDPTSLLQSLEEKGDYVSEKELREIVELLLSLSNGEDNNDYDGLLVRRKKHFSNNFEAKTNTDAERKNMTPLDEAIIESISLAGYDSTERLTALYSNISLIGGGSKIEGFDDILIDRLNINRSPVLGCNKLEAITELVKGWKDDWITEEKKKKEAAEERGKEASADVDNELGKTFELSKSQLQRITNMVNNSQLLGIEILPNSEVDPATLSWKGGSVFARLKIIEELWLNQEDWDRLGSRSLNYVSLFSY</sequence>
<feature type="region of interest" description="Disordered" evidence="2">
    <location>
        <begin position="1"/>
        <end position="37"/>
    </location>
</feature>
<feature type="region of interest" description="Disordered" evidence="2">
    <location>
        <begin position="140"/>
        <end position="164"/>
    </location>
</feature>
<dbReference type="CDD" id="cd10206">
    <property type="entry name" value="ASKHA_NBD_Arp8-like"/>
    <property type="match status" value="1"/>
</dbReference>
<dbReference type="Gene3D" id="3.90.640.10">
    <property type="entry name" value="Actin, Chain A, domain 4"/>
    <property type="match status" value="1"/>
</dbReference>
<keyword evidence="4" id="KW-1185">Reference proteome</keyword>
<feature type="compositionally biased region" description="Polar residues" evidence="2">
    <location>
        <begin position="20"/>
        <end position="37"/>
    </location>
</feature>
<gene>
    <name evidence="3" type="ORF">BRENAR_LOCUS681</name>
</gene>
<evidence type="ECO:0000256" key="1">
    <source>
        <dbReference type="RuleBase" id="RU000487"/>
    </source>
</evidence>
<evidence type="ECO:0000313" key="4">
    <source>
        <dbReference type="Proteomes" id="UP000290900"/>
    </source>
</evidence>
<dbReference type="InterPro" id="IPR004000">
    <property type="entry name" value="Actin"/>
</dbReference>
<dbReference type="FunCoup" id="A0A448YGD7">
    <property type="interactions" value="872"/>
</dbReference>
<dbReference type="SUPFAM" id="SSF53067">
    <property type="entry name" value="Actin-like ATPase domain"/>
    <property type="match status" value="2"/>
</dbReference>
<evidence type="ECO:0000313" key="3">
    <source>
        <dbReference type="EMBL" id="VEU19946.1"/>
    </source>
</evidence>
<dbReference type="AlphaFoldDB" id="A0A448YGD7"/>
<feature type="compositionally biased region" description="Low complexity" evidence="2">
    <location>
        <begin position="141"/>
        <end position="155"/>
    </location>
</feature>
<dbReference type="STRING" id="13370.A0A448YGD7"/>
<name>A0A448YGD7_BRENA</name>
<dbReference type="EMBL" id="CAACVR010000001">
    <property type="protein sequence ID" value="VEU19946.1"/>
    <property type="molecule type" value="Genomic_DNA"/>
</dbReference>
<protein>
    <submittedName>
        <fullName evidence="3">DEKNAAC100211</fullName>
    </submittedName>
</protein>
<dbReference type="Pfam" id="PF00022">
    <property type="entry name" value="Actin"/>
    <property type="match status" value="1"/>
</dbReference>
<accession>A0A448YGD7</accession>
<reference evidence="3 4" key="1">
    <citation type="submission" date="2018-12" db="EMBL/GenBank/DDBJ databases">
        <authorList>
            <person name="Tiukova I."/>
            <person name="Dainat J."/>
        </authorList>
    </citation>
    <scope>NUCLEOTIDE SEQUENCE [LARGE SCALE GENOMIC DNA]</scope>
</reference>
<comment type="similarity">
    <text evidence="1">Belongs to the actin family.</text>
</comment>
<proteinExistence type="inferred from homology"/>
<dbReference type="PANTHER" id="PTHR11937">
    <property type="entry name" value="ACTIN"/>
    <property type="match status" value="1"/>
</dbReference>
<dbReference type="Gene3D" id="3.30.420.580">
    <property type="match status" value="1"/>
</dbReference>
<dbReference type="OrthoDB" id="5572108at2759"/>
<dbReference type="Proteomes" id="UP000290900">
    <property type="component" value="Unassembled WGS sequence"/>
</dbReference>
<dbReference type="InParanoid" id="A0A448YGD7"/>
<dbReference type="InterPro" id="IPR043129">
    <property type="entry name" value="ATPase_NBD"/>
</dbReference>
<dbReference type="SMART" id="SM00268">
    <property type="entry name" value="ACTIN"/>
    <property type="match status" value="1"/>
</dbReference>
<dbReference type="Gene3D" id="3.30.420.40">
    <property type="match status" value="1"/>
</dbReference>
<organism evidence="3 4">
    <name type="scientific">Brettanomyces naardenensis</name>
    <name type="common">Yeast</name>
    <dbReference type="NCBI Taxonomy" id="13370"/>
    <lineage>
        <taxon>Eukaryota</taxon>
        <taxon>Fungi</taxon>
        <taxon>Dikarya</taxon>
        <taxon>Ascomycota</taxon>
        <taxon>Saccharomycotina</taxon>
        <taxon>Pichiomycetes</taxon>
        <taxon>Pichiales</taxon>
        <taxon>Pichiaceae</taxon>
        <taxon>Brettanomyces</taxon>
    </lineage>
</organism>